<protein>
    <submittedName>
        <fullName evidence="2">Helix-turn-helix domain-containing protein</fullName>
    </submittedName>
</protein>
<organism evidence="2">
    <name type="scientific">Ornithinibacillus sp. 4-3</name>
    <dbReference type="NCBI Taxonomy" id="3231488"/>
    <lineage>
        <taxon>Bacteria</taxon>
        <taxon>Bacillati</taxon>
        <taxon>Bacillota</taxon>
        <taxon>Bacilli</taxon>
        <taxon>Bacillales</taxon>
        <taxon>Bacillaceae</taxon>
        <taxon>Ornithinibacillus</taxon>
    </lineage>
</organism>
<dbReference type="CDD" id="cd00093">
    <property type="entry name" value="HTH_XRE"/>
    <property type="match status" value="1"/>
</dbReference>
<dbReference type="RefSeq" id="WP_368655219.1">
    <property type="nucleotide sequence ID" value="NZ_CP162599.1"/>
</dbReference>
<dbReference type="GO" id="GO:0003677">
    <property type="term" value="F:DNA binding"/>
    <property type="evidence" value="ECO:0007669"/>
    <property type="project" value="InterPro"/>
</dbReference>
<dbReference type="EMBL" id="CP162599">
    <property type="protein sequence ID" value="XDK34549.1"/>
    <property type="molecule type" value="Genomic_DNA"/>
</dbReference>
<name>A0AB39HV16_9BACI</name>
<dbReference type="InterPro" id="IPR001387">
    <property type="entry name" value="Cro/C1-type_HTH"/>
</dbReference>
<dbReference type="SUPFAM" id="SSF47413">
    <property type="entry name" value="lambda repressor-like DNA-binding domains"/>
    <property type="match status" value="1"/>
</dbReference>
<dbReference type="InterPro" id="IPR010982">
    <property type="entry name" value="Lambda_DNA-bd_dom_sf"/>
</dbReference>
<dbReference type="AlphaFoldDB" id="A0AB39HV16"/>
<proteinExistence type="predicted"/>
<reference evidence="2" key="1">
    <citation type="submission" date="2024-07" db="EMBL/GenBank/DDBJ databases">
        <title>Halotolerant mesophilic bacterium Ornithinibacillus sp. 4-3, sp. nov., isolated from soil.</title>
        <authorList>
            <person name="Sidarenka A.V."/>
            <person name="Guliayeva D.E."/>
            <person name="Leanovich S.I."/>
            <person name="Hileuskaya K.S."/>
            <person name="Akhremchuk A.E."/>
            <person name="Sikolenko M.A."/>
            <person name="Valentovich L.N."/>
        </authorList>
    </citation>
    <scope>NUCLEOTIDE SEQUENCE</scope>
    <source>
        <strain evidence="2">4-3</strain>
    </source>
</reference>
<dbReference type="Gene3D" id="1.10.260.40">
    <property type="entry name" value="lambda repressor-like DNA-binding domains"/>
    <property type="match status" value="1"/>
</dbReference>
<sequence length="59" mass="6675">MDEDIIKIRSELFKRGMEHRELAKLLGISGAYLSDILNGKRTGKKAQEHIKHACKILGL</sequence>
<accession>A0AB39HV16</accession>
<gene>
    <name evidence="2" type="ORF">AB4Y30_11620</name>
</gene>
<evidence type="ECO:0000259" key="1">
    <source>
        <dbReference type="Pfam" id="PF01381"/>
    </source>
</evidence>
<feature type="domain" description="HTH cro/C1-type" evidence="1">
    <location>
        <begin position="14"/>
        <end position="41"/>
    </location>
</feature>
<evidence type="ECO:0000313" key="2">
    <source>
        <dbReference type="EMBL" id="XDK34549.1"/>
    </source>
</evidence>
<dbReference type="Pfam" id="PF01381">
    <property type="entry name" value="HTH_3"/>
    <property type="match status" value="1"/>
</dbReference>